<accession>A0A2P1PM17</accession>
<evidence type="ECO:0000313" key="2">
    <source>
        <dbReference type="EMBL" id="AVP95883.1"/>
    </source>
</evidence>
<dbReference type="EMBL" id="CP027860">
    <property type="protein sequence ID" value="AVP95883.1"/>
    <property type="molecule type" value="Genomic_DNA"/>
</dbReference>
<keyword evidence="1" id="KW-0812">Transmembrane</keyword>
<name>A0A2P1PM17_9GAMM</name>
<organism evidence="2 3">
    <name type="scientific">Ahniella affigens</name>
    <dbReference type="NCBI Taxonomy" id="2021234"/>
    <lineage>
        <taxon>Bacteria</taxon>
        <taxon>Pseudomonadati</taxon>
        <taxon>Pseudomonadota</taxon>
        <taxon>Gammaproteobacteria</taxon>
        <taxon>Lysobacterales</taxon>
        <taxon>Rhodanobacteraceae</taxon>
        <taxon>Ahniella</taxon>
    </lineage>
</organism>
<feature type="transmembrane region" description="Helical" evidence="1">
    <location>
        <begin position="12"/>
        <end position="35"/>
    </location>
</feature>
<keyword evidence="3" id="KW-1185">Reference proteome</keyword>
<reference evidence="2 3" key="2">
    <citation type="submission" date="2018-03" db="EMBL/GenBank/DDBJ databases">
        <authorList>
            <person name="Keele B.F."/>
        </authorList>
    </citation>
    <scope>NUCLEOTIDE SEQUENCE [LARGE SCALE GENOMIC DNA]</scope>
    <source>
        <strain evidence="2 3">D13</strain>
    </source>
</reference>
<sequence length="140" mass="14407">MLIPSSLLRFALKLDAGVSAPFGLFSALLVSTLAARTALPASLILITGLVCLPYAALLIWLSGRQHLARFGIAAIVIGNLLWADAAIALAFGWLGAKPSSEGLILLAIHAIATGTFAVLQAAGWYRSTVANAASRTPVAA</sequence>
<proteinExistence type="predicted"/>
<feature type="transmembrane region" description="Helical" evidence="1">
    <location>
        <begin position="41"/>
        <end position="61"/>
    </location>
</feature>
<evidence type="ECO:0000256" key="1">
    <source>
        <dbReference type="SAM" id="Phobius"/>
    </source>
</evidence>
<keyword evidence="1" id="KW-0472">Membrane</keyword>
<gene>
    <name evidence="2" type="ORF">C7S18_01120</name>
</gene>
<dbReference type="KEGG" id="xba:C7S18_01120"/>
<keyword evidence="1" id="KW-1133">Transmembrane helix</keyword>
<dbReference type="AlphaFoldDB" id="A0A2P1PM17"/>
<dbReference type="Proteomes" id="UP000241074">
    <property type="component" value="Chromosome"/>
</dbReference>
<protein>
    <submittedName>
        <fullName evidence="2">Uncharacterized protein</fullName>
    </submittedName>
</protein>
<feature type="transmembrane region" description="Helical" evidence="1">
    <location>
        <begin position="73"/>
        <end position="96"/>
    </location>
</feature>
<feature type="transmembrane region" description="Helical" evidence="1">
    <location>
        <begin position="102"/>
        <end position="125"/>
    </location>
</feature>
<reference evidence="2 3" key="1">
    <citation type="submission" date="2018-03" db="EMBL/GenBank/DDBJ databases">
        <title>Ahniella affigens gen. nov., sp. nov., a gammaproteobacterium isolated from sandy soil near a stream.</title>
        <authorList>
            <person name="Ko Y."/>
            <person name="Kim J.-H."/>
        </authorList>
    </citation>
    <scope>NUCLEOTIDE SEQUENCE [LARGE SCALE GENOMIC DNA]</scope>
    <source>
        <strain evidence="2 3">D13</strain>
    </source>
</reference>
<evidence type="ECO:0000313" key="3">
    <source>
        <dbReference type="Proteomes" id="UP000241074"/>
    </source>
</evidence>